<dbReference type="Proteomes" id="UP001597045">
    <property type="component" value="Unassembled WGS sequence"/>
</dbReference>
<evidence type="ECO:0000313" key="3">
    <source>
        <dbReference type="EMBL" id="MFD1052611.1"/>
    </source>
</evidence>
<dbReference type="PROSITE" id="PS50022">
    <property type="entry name" value="FA58C_3"/>
    <property type="match status" value="1"/>
</dbReference>
<dbReference type="Pfam" id="PF00754">
    <property type="entry name" value="F5_F8_type_C"/>
    <property type="match status" value="1"/>
</dbReference>
<feature type="region of interest" description="Disordered" evidence="1">
    <location>
        <begin position="1"/>
        <end position="39"/>
    </location>
</feature>
<dbReference type="InterPro" id="IPR008979">
    <property type="entry name" value="Galactose-bd-like_sf"/>
</dbReference>
<evidence type="ECO:0000259" key="2">
    <source>
        <dbReference type="PROSITE" id="PS50022"/>
    </source>
</evidence>
<evidence type="ECO:0000313" key="4">
    <source>
        <dbReference type="Proteomes" id="UP001597045"/>
    </source>
</evidence>
<feature type="compositionally biased region" description="Polar residues" evidence="1">
    <location>
        <begin position="16"/>
        <end position="39"/>
    </location>
</feature>
<dbReference type="Gene3D" id="2.60.120.260">
    <property type="entry name" value="Galactose-binding domain-like"/>
    <property type="match status" value="1"/>
</dbReference>
<dbReference type="InterPro" id="IPR051941">
    <property type="entry name" value="BG_Antigen-Binding_Lectin"/>
</dbReference>
<dbReference type="SUPFAM" id="SSF49785">
    <property type="entry name" value="Galactose-binding domain-like"/>
    <property type="match status" value="1"/>
</dbReference>
<dbReference type="EMBL" id="JBHTIS010004574">
    <property type="protein sequence ID" value="MFD1052611.1"/>
    <property type="molecule type" value="Genomic_DNA"/>
</dbReference>
<feature type="domain" description="F5/8 type C" evidence="2">
    <location>
        <begin position="1"/>
        <end position="135"/>
    </location>
</feature>
<reference evidence="4" key="1">
    <citation type="journal article" date="2019" name="Int. J. Syst. Evol. Microbiol.">
        <title>The Global Catalogue of Microorganisms (GCM) 10K type strain sequencing project: providing services to taxonomists for standard genome sequencing and annotation.</title>
        <authorList>
            <consortium name="The Broad Institute Genomics Platform"/>
            <consortium name="The Broad Institute Genome Sequencing Center for Infectious Disease"/>
            <person name="Wu L."/>
            <person name="Ma J."/>
        </authorList>
    </citation>
    <scope>NUCLEOTIDE SEQUENCE [LARGE SCALE GENOMIC DNA]</scope>
    <source>
        <strain evidence="4">JCM 31486</strain>
    </source>
</reference>
<organism evidence="3 4">
    <name type="scientific">Kibdelosporangium lantanae</name>
    <dbReference type="NCBI Taxonomy" id="1497396"/>
    <lineage>
        <taxon>Bacteria</taxon>
        <taxon>Bacillati</taxon>
        <taxon>Actinomycetota</taxon>
        <taxon>Actinomycetes</taxon>
        <taxon>Pseudonocardiales</taxon>
        <taxon>Pseudonocardiaceae</taxon>
        <taxon>Kibdelosporangium</taxon>
    </lineage>
</organism>
<dbReference type="PANTHER" id="PTHR45713:SF6">
    <property type="entry name" value="F5_8 TYPE C DOMAIN-CONTAINING PROTEIN"/>
    <property type="match status" value="1"/>
</dbReference>
<dbReference type="PANTHER" id="PTHR45713">
    <property type="entry name" value="FTP DOMAIN-CONTAINING PROTEIN"/>
    <property type="match status" value="1"/>
</dbReference>
<sequence length="135" mass="14649">GGNPNQPTLLSRGKPATSSSVENNTFPASNAVDGNTGTRWSSQFSDPQWIAVDLGATKSVSRVRLQWETAYGKAYRIEVSTDNQNWSTVNTQAAGDGGTDDISFTAANARYVRITGTQRGTQWGYSLFEFEVYGI</sequence>
<feature type="non-terminal residue" evidence="3">
    <location>
        <position position="1"/>
    </location>
</feature>
<dbReference type="InterPro" id="IPR000421">
    <property type="entry name" value="FA58C"/>
</dbReference>
<protein>
    <submittedName>
        <fullName evidence="3">Discoidin domain-containing protein</fullName>
    </submittedName>
</protein>
<keyword evidence="4" id="KW-1185">Reference proteome</keyword>
<comment type="caution">
    <text evidence="3">The sequence shown here is derived from an EMBL/GenBank/DDBJ whole genome shotgun (WGS) entry which is preliminary data.</text>
</comment>
<name>A0ABW3MQ02_9PSEU</name>
<proteinExistence type="predicted"/>
<evidence type="ECO:0000256" key="1">
    <source>
        <dbReference type="SAM" id="MobiDB-lite"/>
    </source>
</evidence>
<accession>A0ABW3MQ02</accession>
<gene>
    <name evidence="3" type="ORF">ACFQ1S_46965</name>
</gene>
<dbReference type="SMART" id="SM00231">
    <property type="entry name" value="FA58C"/>
    <property type="match status" value="1"/>
</dbReference>